<evidence type="ECO:0000313" key="2">
    <source>
        <dbReference type="Proteomes" id="UP000190074"/>
    </source>
</evidence>
<protein>
    <recommendedName>
        <fullName evidence="3">WXG100 family type VII secretion target</fullName>
    </recommendedName>
</protein>
<name>A0A1T8V727_9MYCO</name>
<organism evidence="1 2">
    <name type="scientific">Mycobacteroides abscessus subsp. massiliense</name>
    <dbReference type="NCBI Taxonomy" id="1962118"/>
    <lineage>
        <taxon>Bacteria</taxon>
        <taxon>Bacillati</taxon>
        <taxon>Actinomycetota</taxon>
        <taxon>Actinomycetes</taxon>
        <taxon>Mycobacteriales</taxon>
        <taxon>Mycobacteriaceae</taxon>
        <taxon>Mycobacteroides</taxon>
        <taxon>Mycobacteroides abscessus</taxon>
    </lineage>
</organism>
<evidence type="ECO:0000313" key="1">
    <source>
        <dbReference type="EMBL" id="SKN00750.1"/>
    </source>
</evidence>
<sequence length="99" mass="11014">MSYSFELHPDPMMRESNRLLDAVEQSKAEHDGHHGALESAVSQMWGQSKGALESAHTALTDQKRALHHQLTEHGIGMQEFTGQVVAMDDLNADQYGRGR</sequence>
<reference evidence="1 2" key="1">
    <citation type="submission" date="2016-11" db="EMBL/GenBank/DDBJ databases">
        <authorList>
            <consortium name="Pathogen Informatics"/>
        </authorList>
    </citation>
    <scope>NUCLEOTIDE SEQUENCE [LARGE SCALE GENOMIC DNA]</scope>
    <source>
        <strain evidence="1 2">911</strain>
    </source>
</reference>
<proteinExistence type="predicted"/>
<dbReference type="EMBL" id="FVGW01000022">
    <property type="protein sequence ID" value="SKN00750.1"/>
    <property type="molecule type" value="Genomic_DNA"/>
</dbReference>
<evidence type="ECO:0008006" key="3">
    <source>
        <dbReference type="Google" id="ProtNLM"/>
    </source>
</evidence>
<gene>
    <name evidence="1" type="ORF">SAMEA2259716_05745</name>
</gene>
<dbReference type="RefSeq" id="WP_074292779.1">
    <property type="nucleotide sequence ID" value="NZ_FVGW01000022.1"/>
</dbReference>
<dbReference type="Proteomes" id="UP000190074">
    <property type="component" value="Unassembled WGS sequence"/>
</dbReference>
<accession>A0A1T8V727</accession>
<dbReference type="AlphaFoldDB" id="A0A1T8V727"/>